<reference evidence="1" key="1">
    <citation type="submission" date="2019-05" db="EMBL/GenBank/DDBJ databases">
        <title>The de novo reference genome and transcriptome assemblies of the wild tomato species Solanum chilense.</title>
        <authorList>
            <person name="Stam R."/>
            <person name="Nosenko T."/>
            <person name="Hoerger A.C."/>
            <person name="Stephan W."/>
            <person name="Seidel M.A."/>
            <person name="Kuhn J.M.M."/>
            <person name="Haberer G."/>
            <person name="Tellier A."/>
        </authorList>
    </citation>
    <scope>NUCLEOTIDE SEQUENCE</scope>
    <source>
        <tissue evidence="1">Mature leaves</tissue>
    </source>
</reference>
<evidence type="ECO:0000313" key="1">
    <source>
        <dbReference type="EMBL" id="TMX03094.1"/>
    </source>
</evidence>
<organism evidence="1">
    <name type="scientific">Solanum chilense</name>
    <name type="common">Tomato</name>
    <name type="synonym">Lycopersicon chilense</name>
    <dbReference type="NCBI Taxonomy" id="4083"/>
    <lineage>
        <taxon>Eukaryota</taxon>
        <taxon>Viridiplantae</taxon>
        <taxon>Streptophyta</taxon>
        <taxon>Embryophyta</taxon>
        <taxon>Tracheophyta</taxon>
        <taxon>Spermatophyta</taxon>
        <taxon>Magnoliopsida</taxon>
        <taxon>eudicotyledons</taxon>
        <taxon>Gunneridae</taxon>
        <taxon>Pentapetalae</taxon>
        <taxon>asterids</taxon>
        <taxon>lamiids</taxon>
        <taxon>Solanales</taxon>
        <taxon>Solanaceae</taxon>
        <taxon>Solanoideae</taxon>
        <taxon>Solaneae</taxon>
        <taxon>Solanum</taxon>
        <taxon>Solanum subgen. Lycopersicon</taxon>
    </lineage>
</organism>
<protein>
    <submittedName>
        <fullName evidence="1">Uncharacterized protein</fullName>
    </submittedName>
</protein>
<accession>A0A6N2CDK3</accession>
<feature type="non-terminal residue" evidence="1">
    <location>
        <position position="1"/>
    </location>
</feature>
<sequence length="124" mass="13939">NLINVESHIILGSVSSLHKDKVGRLSKYVHNNPYGIMLLSSLQKTNHEFHILNPLTIRTLGYVFCNVLLHTIPPINLHKVMIHLGGTWMNGIFGTMGLCNNPGPQIINIWYTQPVLIPKYTITS</sequence>
<proteinExistence type="predicted"/>
<name>A0A6N2CDK3_SOLCI</name>
<feature type="non-terminal residue" evidence="1">
    <location>
        <position position="124"/>
    </location>
</feature>
<dbReference type="EMBL" id="RXGB01000498">
    <property type="protein sequence ID" value="TMX03094.1"/>
    <property type="molecule type" value="Genomic_DNA"/>
</dbReference>
<comment type="caution">
    <text evidence="1">The sequence shown here is derived from an EMBL/GenBank/DDBJ whole genome shotgun (WGS) entry which is preliminary data.</text>
</comment>
<gene>
    <name evidence="1" type="ORF">EJD97_018332</name>
</gene>
<dbReference type="AlphaFoldDB" id="A0A6N2CDK3"/>